<feature type="chain" id="PRO_5022686150" description="Thiol:disulfide interchange protein DsbD N-terminal domain-containing protein" evidence="1">
    <location>
        <begin position="19"/>
        <end position="268"/>
    </location>
</feature>
<keyword evidence="1" id="KW-0732">Signal</keyword>
<protein>
    <recommendedName>
        <fullName evidence="2">Thiol:disulfide interchange protein DsbD N-terminal domain-containing protein</fullName>
    </recommendedName>
</protein>
<gene>
    <name evidence="3" type="ORF">FPY71_05225</name>
</gene>
<evidence type="ECO:0000313" key="3">
    <source>
        <dbReference type="EMBL" id="KAA0972490.1"/>
    </source>
</evidence>
<sequence>MKFHLFPAILLSIIGALAPDPVAAAADPRASYTTHGVTVRLHALPADANGMIKGALSFELEPGWKTYWLNPGQTGLAPMLDFSGSSFSSPPQLSFPVPERYEDAYSSSIVYSQPMAIAFAAPAATGESRLKLAATFGICDTVCVPAATTLELDVPQHPSPGDIAAVKAAFAALPDEATQPLVAHIDGNTLFVANPLSSTPDSIADIFVAAADWQFAPLETAGISDDHEQLKLMVDTRPKAHPPTIEADILIVDGEFARIWRGVTIPVQ</sequence>
<dbReference type="EMBL" id="VTWH01000001">
    <property type="protein sequence ID" value="KAA0972490.1"/>
    <property type="molecule type" value="Genomic_DNA"/>
</dbReference>
<feature type="signal peptide" evidence="1">
    <location>
        <begin position="1"/>
        <end position="18"/>
    </location>
</feature>
<name>A0A5B0E3Z5_9HYPH</name>
<dbReference type="Proteomes" id="UP000324738">
    <property type="component" value="Unassembled WGS sequence"/>
</dbReference>
<proteinExistence type="predicted"/>
<evidence type="ECO:0000259" key="2">
    <source>
        <dbReference type="Pfam" id="PF11412"/>
    </source>
</evidence>
<keyword evidence="4" id="KW-1185">Reference proteome</keyword>
<dbReference type="AlphaFoldDB" id="A0A5B0E3Z5"/>
<comment type="caution">
    <text evidence="3">The sequence shown here is derived from an EMBL/GenBank/DDBJ whole genome shotgun (WGS) entry which is preliminary data.</text>
</comment>
<dbReference type="RefSeq" id="WP_149298250.1">
    <property type="nucleotide sequence ID" value="NZ_VTWH01000001.1"/>
</dbReference>
<dbReference type="OrthoDB" id="9811036at2"/>
<dbReference type="Pfam" id="PF11412">
    <property type="entry name" value="DsbD_N"/>
    <property type="match status" value="1"/>
</dbReference>
<feature type="domain" description="Thiol:disulfide interchange protein DsbD N-terminal" evidence="2">
    <location>
        <begin position="52"/>
        <end position="152"/>
    </location>
</feature>
<accession>A0A5B0E3Z5</accession>
<evidence type="ECO:0000313" key="4">
    <source>
        <dbReference type="Proteomes" id="UP000324738"/>
    </source>
</evidence>
<dbReference type="InterPro" id="IPR028250">
    <property type="entry name" value="DsbDN"/>
</dbReference>
<evidence type="ECO:0000256" key="1">
    <source>
        <dbReference type="SAM" id="SignalP"/>
    </source>
</evidence>
<organism evidence="3 4">
    <name type="scientific">Aureimonas fodinaquatilis</name>
    <dbReference type="NCBI Taxonomy" id="2565783"/>
    <lineage>
        <taxon>Bacteria</taxon>
        <taxon>Pseudomonadati</taxon>
        <taxon>Pseudomonadota</taxon>
        <taxon>Alphaproteobacteria</taxon>
        <taxon>Hyphomicrobiales</taxon>
        <taxon>Aurantimonadaceae</taxon>
        <taxon>Aureimonas</taxon>
    </lineage>
</organism>
<reference evidence="3 4" key="1">
    <citation type="submission" date="2019-08" db="EMBL/GenBank/DDBJ databases">
        <title>Aureimonas fodiniaquatilis sp. nov., isolated from a coal mine wastewater.</title>
        <authorList>
            <person name="Kim W."/>
        </authorList>
    </citation>
    <scope>NUCLEOTIDE SEQUENCE [LARGE SCALE GENOMIC DNA]</scope>
    <source>
        <strain evidence="3 4">CAU 1482</strain>
    </source>
</reference>